<feature type="coiled-coil region" evidence="6">
    <location>
        <begin position="270"/>
        <end position="304"/>
    </location>
</feature>
<evidence type="ECO:0000256" key="4">
    <source>
        <dbReference type="ARBA" id="ARBA00023012"/>
    </source>
</evidence>
<dbReference type="InterPro" id="IPR003661">
    <property type="entry name" value="HisK_dim/P_dom"/>
</dbReference>
<dbReference type="Pfam" id="PF13181">
    <property type="entry name" value="TPR_8"/>
    <property type="match status" value="2"/>
</dbReference>
<feature type="transmembrane region" description="Helical" evidence="7">
    <location>
        <begin position="310"/>
        <end position="330"/>
    </location>
</feature>
<dbReference type="InterPro" id="IPR019734">
    <property type="entry name" value="TPR_rpt"/>
</dbReference>
<keyword evidence="6" id="KW-0175">Coiled coil</keyword>
<dbReference type="Gene3D" id="3.30.565.10">
    <property type="entry name" value="Histidine kinase-like ATPase, C-terminal domain"/>
    <property type="match status" value="1"/>
</dbReference>
<dbReference type="Pfam" id="PF02518">
    <property type="entry name" value="HATPase_c"/>
    <property type="match status" value="1"/>
</dbReference>
<dbReference type="Gene3D" id="3.40.50.2300">
    <property type="match status" value="1"/>
</dbReference>
<keyword evidence="10" id="KW-0418">Kinase</keyword>
<dbReference type="PRINTS" id="PR00344">
    <property type="entry name" value="BCTRLSENSOR"/>
</dbReference>
<dbReference type="EC" id="2.7.13.3" evidence="2"/>
<evidence type="ECO:0000256" key="5">
    <source>
        <dbReference type="PROSITE-ProRule" id="PRU00169"/>
    </source>
</evidence>
<keyword evidence="4" id="KW-0902">Two-component regulatory system</keyword>
<evidence type="ECO:0000256" key="7">
    <source>
        <dbReference type="SAM" id="Phobius"/>
    </source>
</evidence>
<dbReference type="Pfam" id="PF00072">
    <property type="entry name" value="Response_reg"/>
    <property type="match status" value="1"/>
</dbReference>
<comment type="catalytic activity">
    <reaction evidence="1">
        <text>ATP + protein L-histidine = ADP + protein N-phospho-L-histidine.</text>
        <dbReference type="EC" id="2.7.13.3"/>
    </reaction>
</comment>
<evidence type="ECO:0000259" key="9">
    <source>
        <dbReference type="PROSITE" id="PS50110"/>
    </source>
</evidence>
<evidence type="ECO:0000313" key="11">
    <source>
        <dbReference type="Proteomes" id="UP000182961"/>
    </source>
</evidence>
<dbReference type="CDD" id="cd16922">
    <property type="entry name" value="HATPase_EvgS-ArcB-TorS-like"/>
    <property type="match status" value="1"/>
</dbReference>
<evidence type="ECO:0000313" key="10">
    <source>
        <dbReference type="EMBL" id="SFN11999.1"/>
    </source>
</evidence>
<sequence>MLQSRIVLTFFLLFIYVFNLSAKNGVYDRKELLQKSKQANEYFKANDFEQSLLLAREVLKKGLQTNDDYLIAVAYNIIGCNYSEFFESDKSIKYFNKSLLYANKTSNDTLKFKAYNNLGNVYCFNKKNFNQGIEYFKKAIFYCKKIKNENFQLFVSINMAWAYFENSNFEEGLEFLNYSNANFIEKGNESICTVFKMINGMYYSHIGDYKKAKEYFSKSVSHGYIHNDINDVSFAHYQYSKMLFKIGDYKEAYVHLNKYDELIKTIYDENKLIKASIAGLNLEVDEYKRELTKFEIVKEVQKQNLIKSKIIVVLFIIVFCILLLLVFTLVRNNNFKRKINSELIIANNDLLLAKEKAEEASQMKSQFVSTISHELRTPLYGVIGITNMLIDEYKYLAKSPHLSSLKFSARYLLSLINDILQINKIEENRVVLENMTFNISDEIEMIVQSLSFLAQSNRNEIEVFIDSNLPEYVIGDKLRFAQIVMNLMSNALKFTKKGTVSVSAILEKEVDNQCFVKFNIKDTGVGIAKIDQQKIFDKFVQVGRNDTDYQGTGLGLSIVKRLLELFNSEVILESVIGEGTSFTFTIPFENDRNKTNAIINNMNVDLTSSQIFSVLIVEDNRINQMVTRKLMEKNHFKCNVVEDGFKALEILEKEKFDIILMDINMPLMNGFETTRLIRSKNITTPIIALTAFDKEEITEEALASGLNDIIIKPFDQSKLFKVIHSLISKSQSVG</sequence>
<evidence type="ECO:0000256" key="6">
    <source>
        <dbReference type="SAM" id="Coils"/>
    </source>
</evidence>
<keyword evidence="11" id="KW-1185">Reference proteome</keyword>
<feature type="domain" description="Response regulatory" evidence="9">
    <location>
        <begin position="613"/>
        <end position="727"/>
    </location>
</feature>
<dbReference type="InterPro" id="IPR036890">
    <property type="entry name" value="HATPase_C_sf"/>
</dbReference>
<dbReference type="SMART" id="SM00448">
    <property type="entry name" value="REC"/>
    <property type="match status" value="1"/>
</dbReference>
<dbReference type="InterPro" id="IPR011006">
    <property type="entry name" value="CheY-like_superfamily"/>
</dbReference>
<dbReference type="InterPro" id="IPR005467">
    <property type="entry name" value="His_kinase_dom"/>
</dbReference>
<dbReference type="RefSeq" id="WP_024981840.1">
    <property type="nucleotide sequence ID" value="NZ_CBCRUM010000011.1"/>
</dbReference>
<proteinExistence type="predicted"/>
<dbReference type="PANTHER" id="PTHR45339">
    <property type="entry name" value="HYBRID SIGNAL TRANSDUCTION HISTIDINE KINASE J"/>
    <property type="match status" value="1"/>
</dbReference>
<dbReference type="InterPro" id="IPR004358">
    <property type="entry name" value="Sig_transdc_His_kin-like_C"/>
</dbReference>
<dbReference type="AlphaFoldDB" id="A0A1I4WG70"/>
<dbReference type="PROSITE" id="PS50110">
    <property type="entry name" value="RESPONSE_REGULATORY"/>
    <property type="match status" value="1"/>
</dbReference>
<evidence type="ECO:0000259" key="8">
    <source>
        <dbReference type="PROSITE" id="PS50109"/>
    </source>
</evidence>
<dbReference type="eggNOG" id="COG0457">
    <property type="taxonomic scope" value="Bacteria"/>
</dbReference>
<dbReference type="SUPFAM" id="SSF81901">
    <property type="entry name" value="HCP-like"/>
    <property type="match status" value="1"/>
</dbReference>
<dbReference type="Gene3D" id="1.25.40.10">
    <property type="entry name" value="Tetratricopeptide repeat domain"/>
    <property type="match status" value="2"/>
</dbReference>
<evidence type="ECO:0000256" key="3">
    <source>
        <dbReference type="ARBA" id="ARBA00022553"/>
    </source>
</evidence>
<keyword evidence="7" id="KW-0812">Transmembrane</keyword>
<dbReference type="SUPFAM" id="SSF55874">
    <property type="entry name" value="ATPase domain of HSP90 chaperone/DNA topoisomerase II/histidine kinase"/>
    <property type="match status" value="1"/>
</dbReference>
<accession>A0A1I4WG70</accession>
<protein>
    <recommendedName>
        <fullName evidence="2">histidine kinase</fullName>
        <ecNumber evidence="2">2.7.13.3</ecNumber>
    </recommendedName>
</protein>
<dbReference type="GO" id="GO:0000155">
    <property type="term" value="F:phosphorelay sensor kinase activity"/>
    <property type="evidence" value="ECO:0007669"/>
    <property type="project" value="InterPro"/>
</dbReference>
<dbReference type="InterPro" id="IPR003594">
    <property type="entry name" value="HATPase_dom"/>
</dbReference>
<keyword evidence="3 5" id="KW-0597">Phosphoprotein</keyword>
<dbReference type="eggNOG" id="COG0745">
    <property type="taxonomic scope" value="Bacteria"/>
</dbReference>
<evidence type="ECO:0000256" key="1">
    <source>
        <dbReference type="ARBA" id="ARBA00000085"/>
    </source>
</evidence>
<dbReference type="EMBL" id="FOUT01000006">
    <property type="protein sequence ID" value="SFN11999.1"/>
    <property type="molecule type" value="Genomic_DNA"/>
</dbReference>
<dbReference type="SUPFAM" id="SSF52172">
    <property type="entry name" value="CheY-like"/>
    <property type="match status" value="1"/>
</dbReference>
<feature type="modified residue" description="4-aspartylphosphate" evidence="5">
    <location>
        <position position="662"/>
    </location>
</feature>
<evidence type="ECO:0000256" key="2">
    <source>
        <dbReference type="ARBA" id="ARBA00012438"/>
    </source>
</evidence>
<dbReference type="SMART" id="SM00387">
    <property type="entry name" value="HATPase_c"/>
    <property type="match status" value="1"/>
</dbReference>
<organism evidence="10 11">
    <name type="scientific">Flavobacterium succinicans</name>
    <dbReference type="NCBI Taxonomy" id="29536"/>
    <lineage>
        <taxon>Bacteria</taxon>
        <taxon>Pseudomonadati</taxon>
        <taxon>Bacteroidota</taxon>
        <taxon>Flavobacteriia</taxon>
        <taxon>Flavobacteriales</taxon>
        <taxon>Flavobacteriaceae</taxon>
        <taxon>Flavobacterium</taxon>
    </lineage>
</organism>
<dbReference type="Proteomes" id="UP000182961">
    <property type="component" value="Unassembled WGS sequence"/>
</dbReference>
<dbReference type="FunFam" id="3.30.565.10:FF:000010">
    <property type="entry name" value="Sensor histidine kinase RcsC"/>
    <property type="match status" value="1"/>
</dbReference>
<dbReference type="Gene3D" id="1.10.287.130">
    <property type="match status" value="1"/>
</dbReference>
<keyword evidence="7" id="KW-0472">Membrane</keyword>
<dbReference type="InterPro" id="IPR001789">
    <property type="entry name" value="Sig_transdc_resp-reg_receiver"/>
</dbReference>
<keyword evidence="7" id="KW-1133">Transmembrane helix</keyword>
<keyword evidence="10" id="KW-0808">Transferase</keyword>
<dbReference type="eggNOG" id="COG2205">
    <property type="taxonomic scope" value="Bacteria"/>
</dbReference>
<dbReference type="PANTHER" id="PTHR45339:SF1">
    <property type="entry name" value="HYBRID SIGNAL TRANSDUCTION HISTIDINE KINASE J"/>
    <property type="match status" value="1"/>
</dbReference>
<dbReference type="InterPro" id="IPR036097">
    <property type="entry name" value="HisK_dim/P_sf"/>
</dbReference>
<dbReference type="SUPFAM" id="SSF47384">
    <property type="entry name" value="Homodimeric domain of signal transducing histidine kinase"/>
    <property type="match status" value="1"/>
</dbReference>
<dbReference type="Pfam" id="PF00512">
    <property type="entry name" value="HisKA"/>
    <property type="match status" value="1"/>
</dbReference>
<dbReference type="CDD" id="cd17546">
    <property type="entry name" value="REC_hyHK_CKI1_RcsC-like"/>
    <property type="match status" value="1"/>
</dbReference>
<dbReference type="PROSITE" id="PS50109">
    <property type="entry name" value="HIS_KIN"/>
    <property type="match status" value="1"/>
</dbReference>
<gene>
    <name evidence="10" type="ORF">SAMN05444143_106155</name>
</gene>
<dbReference type="CDD" id="cd00082">
    <property type="entry name" value="HisKA"/>
    <property type="match status" value="1"/>
</dbReference>
<dbReference type="InterPro" id="IPR011990">
    <property type="entry name" value="TPR-like_helical_dom_sf"/>
</dbReference>
<name>A0A1I4WG70_9FLAO</name>
<dbReference type="SMART" id="SM00028">
    <property type="entry name" value="TPR"/>
    <property type="match status" value="3"/>
</dbReference>
<reference evidence="11" key="1">
    <citation type="submission" date="2016-10" db="EMBL/GenBank/DDBJ databases">
        <authorList>
            <person name="Varghese N."/>
            <person name="Submissions S."/>
        </authorList>
    </citation>
    <scope>NUCLEOTIDE SEQUENCE [LARGE SCALE GENOMIC DNA]</scope>
    <source>
        <strain evidence="11">DSM 4002</strain>
    </source>
</reference>
<dbReference type="SMART" id="SM00388">
    <property type="entry name" value="HisKA"/>
    <property type="match status" value="1"/>
</dbReference>
<feature type="domain" description="Histidine kinase" evidence="8">
    <location>
        <begin position="370"/>
        <end position="590"/>
    </location>
</feature>